<feature type="transmembrane region" description="Helical" evidence="2">
    <location>
        <begin position="48"/>
        <end position="74"/>
    </location>
</feature>
<keyword evidence="4" id="KW-1185">Reference proteome</keyword>
<accession>A0A5P9QBS6</accession>
<reference evidence="3 4" key="1">
    <citation type="submission" date="2019-10" db="EMBL/GenBank/DDBJ databases">
        <title>Genome sequence of Luteimicrobium xylanilyticum HY-24.</title>
        <authorList>
            <person name="Kim D.Y."/>
            <person name="Park H.-Y."/>
        </authorList>
    </citation>
    <scope>NUCLEOTIDE SEQUENCE [LARGE SCALE GENOMIC DNA]</scope>
    <source>
        <strain evidence="3 4">HY-24</strain>
    </source>
</reference>
<keyword evidence="2" id="KW-0812">Transmembrane</keyword>
<evidence type="ECO:0000256" key="1">
    <source>
        <dbReference type="SAM" id="MobiDB-lite"/>
    </source>
</evidence>
<dbReference type="InterPro" id="IPR045713">
    <property type="entry name" value="DUF6069"/>
</dbReference>
<proteinExistence type="predicted"/>
<feature type="transmembrane region" description="Helical" evidence="2">
    <location>
        <begin position="148"/>
        <end position="169"/>
    </location>
</feature>
<feature type="region of interest" description="Disordered" evidence="1">
    <location>
        <begin position="1"/>
        <end position="36"/>
    </location>
</feature>
<gene>
    <name evidence="3" type="ORF">KDY119_02399</name>
</gene>
<dbReference type="KEGG" id="lxl:KDY119_02399"/>
<feature type="transmembrane region" description="Helical" evidence="2">
    <location>
        <begin position="94"/>
        <end position="115"/>
    </location>
</feature>
<evidence type="ECO:0000256" key="2">
    <source>
        <dbReference type="SAM" id="Phobius"/>
    </source>
</evidence>
<keyword evidence="2" id="KW-1133">Transmembrane helix</keyword>
<sequence length="198" mass="20327">MTQPYPPQPQRPGGGAQPTPSGDPSSDFTTASPQDPYDPKLTLEGGRYVAGALATALVAALIGLVGVVVIEGIFDQDMVPPPDLFNTGSHTAAFAIDGAIFAILAAAVLALLVVSTPRPKRFFGWLMVLATALVTVLPFAWTSHLDRAVLAAVVNLVIGVATWSLLAGVATRTIRPAARAARPAAGGPGTPPSYPPRG</sequence>
<organism evidence="3 4">
    <name type="scientific">Luteimicrobium xylanilyticum</name>
    <dbReference type="NCBI Taxonomy" id="1133546"/>
    <lineage>
        <taxon>Bacteria</taxon>
        <taxon>Bacillati</taxon>
        <taxon>Actinomycetota</taxon>
        <taxon>Actinomycetes</taxon>
        <taxon>Micrococcales</taxon>
        <taxon>Luteimicrobium</taxon>
    </lineage>
</organism>
<dbReference type="EMBL" id="CP045529">
    <property type="protein sequence ID" value="QFU98877.1"/>
    <property type="molecule type" value="Genomic_DNA"/>
</dbReference>
<dbReference type="OrthoDB" id="4868427at2"/>
<feature type="transmembrane region" description="Helical" evidence="2">
    <location>
        <begin position="122"/>
        <end position="142"/>
    </location>
</feature>
<dbReference type="Pfam" id="PF19545">
    <property type="entry name" value="DUF6069"/>
    <property type="match status" value="1"/>
</dbReference>
<dbReference type="AlphaFoldDB" id="A0A5P9QBS6"/>
<keyword evidence="2" id="KW-0472">Membrane</keyword>
<dbReference type="RefSeq" id="WP_153022354.1">
    <property type="nucleotide sequence ID" value="NZ_BAABIH010000020.1"/>
</dbReference>
<feature type="compositionally biased region" description="Polar residues" evidence="1">
    <location>
        <begin position="22"/>
        <end position="33"/>
    </location>
</feature>
<name>A0A5P9QBS6_9MICO</name>
<evidence type="ECO:0000313" key="4">
    <source>
        <dbReference type="Proteomes" id="UP000326702"/>
    </source>
</evidence>
<feature type="compositionally biased region" description="Pro residues" evidence="1">
    <location>
        <begin position="1"/>
        <end position="10"/>
    </location>
</feature>
<dbReference type="Proteomes" id="UP000326702">
    <property type="component" value="Chromosome"/>
</dbReference>
<evidence type="ECO:0000313" key="3">
    <source>
        <dbReference type="EMBL" id="QFU98877.1"/>
    </source>
</evidence>
<protein>
    <submittedName>
        <fullName evidence="3">Uncharacterized protein</fullName>
    </submittedName>
</protein>